<keyword evidence="1" id="KW-0811">Translocation</keyword>
<keyword evidence="1" id="KW-0809">Transit peptide</keyword>
<accession>A0AA86RXK4</accession>
<dbReference type="PANTHER" id="PTHR12210">
    <property type="entry name" value="DULLARD PROTEIN PHOSPHATASE"/>
    <property type="match status" value="1"/>
</dbReference>
<dbReference type="SMART" id="SM00577">
    <property type="entry name" value="CPDc"/>
    <property type="match status" value="1"/>
</dbReference>
<dbReference type="InterPro" id="IPR050365">
    <property type="entry name" value="TIM50"/>
</dbReference>
<reference evidence="3" key="1">
    <citation type="submission" date="2023-10" db="EMBL/GenBank/DDBJ databases">
        <authorList>
            <person name="Domelevo Entfellner J.-B."/>
        </authorList>
    </citation>
    <scope>NUCLEOTIDE SEQUENCE</scope>
</reference>
<dbReference type="InterPro" id="IPR023214">
    <property type="entry name" value="HAD_sf"/>
</dbReference>
<comment type="function">
    <text evidence="1">Essential component of the TIM23 complex, a complex that mediates the translocation of transit peptide-containing proteins across the mitochondrial inner membrane.</text>
</comment>
<organism evidence="3 4">
    <name type="scientific">Sphenostylis stenocarpa</name>
    <dbReference type="NCBI Taxonomy" id="92480"/>
    <lineage>
        <taxon>Eukaryota</taxon>
        <taxon>Viridiplantae</taxon>
        <taxon>Streptophyta</taxon>
        <taxon>Embryophyta</taxon>
        <taxon>Tracheophyta</taxon>
        <taxon>Spermatophyta</taxon>
        <taxon>Magnoliopsida</taxon>
        <taxon>eudicotyledons</taxon>
        <taxon>Gunneridae</taxon>
        <taxon>Pentapetalae</taxon>
        <taxon>rosids</taxon>
        <taxon>fabids</taxon>
        <taxon>Fabales</taxon>
        <taxon>Fabaceae</taxon>
        <taxon>Papilionoideae</taxon>
        <taxon>50 kb inversion clade</taxon>
        <taxon>NPAAA clade</taxon>
        <taxon>indigoferoid/millettioid clade</taxon>
        <taxon>Phaseoleae</taxon>
        <taxon>Sphenostylis</taxon>
    </lineage>
</organism>
<dbReference type="Pfam" id="PF03031">
    <property type="entry name" value="NIF"/>
    <property type="match status" value="1"/>
</dbReference>
<dbReference type="GO" id="GO:0005744">
    <property type="term" value="C:TIM23 mitochondrial import inner membrane translocase complex"/>
    <property type="evidence" value="ECO:0007669"/>
    <property type="project" value="UniProtKB-UniRule"/>
</dbReference>
<keyword evidence="1" id="KW-0653">Protein transport</keyword>
<feature type="domain" description="FCP1 homology" evidence="2">
    <location>
        <begin position="21"/>
        <end position="202"/>
    </location>
</feature>
<comment type="subcellular location">
    <subcellularLocation>
        <location evidence="1">Mitochondrion inner membrane</location>
        <topology evidence="1">Single-pass membrane protein</topology>
    </subcellularLocation>
</comment>
<dbReference type="InterPro" id="IPR036412">
    <property type="entry name" value="HAD-like_sf"/>
</dbReference>
<sequence length="248" mass="28734">MDCNAVMKLTVGVIVAVNTPRHLKKKLLVLDVKGLLACITQSPPKNLKPDNFIRRQAILKRPFYVEFLKFCFVHFEVGIWTSRNQKNTEEVIEYLMPKMKNKLLFCWDGSYCTATHFMTLENEKKPVLFKDLRKIWERCDPNLPWEKGHYNESNTLLLDDSPYKALLNPPHNSVFPFTFDPCNKNDNALAIGGDLREYLHGLSNAENVPKYVEQHPFGQIPINHTHVCWEFYRKIITSIDKNVGGQLA</sequence>
<keyword evidence="1" id="KW-0813">Transport</keyword>
<dbReference type="SUPFAM" id="SSF56784">
    <property type="entry name" value="HAD-like"/>
    <property type="match status" value="1"/>
</dbReference>
<keyword evidence="4" id="KW-1185">Reference proteome</keyword>
<protein>
    <recommendedName>
        <fullName evidence="1">Mitochondrial import inner membrane translocase subunit TIM50</fullName>
    </recommendedName>
</protein>
<keyword evidence="1" id="KW-0496">Mitochondrion</keyword>
<evidence type="ECO:0000259" key="2">
    <source>
        <dbReference type="PROSITE" id="PS50969"/>
    </source>
</evidence>
<dbReference type="AlphaFoldDB" id="A0AA86RXK4"/>
<comment type="similarity">
    <text evidence="1">Belongs to the TIM50 family.</text>
</comment>
<dbReference type="GO" id="GO:0015031">
    <property type="term" value="P:protein transport"/>
    <property type="evidence" value="ECO:0007669"/>
    <property type="project" value="UniProtKB-KW"/>
</dbReference>
<name>A0AA86RXK4_9FABA</name>
<dbReference type="Gramene" id="rna-AYBTSS11_LOCUS6567">
    <property type="protein sequence ID" value="CAJ1933819.1"/>
    <property type="gene ID" value="gene-AYBTSS11_LOCUS6567"/>
</dbReference>
<evidence type="ECO:0000256" key="1">
    <source>
        <dbReference type="RuleBase" id="RU365079"/>
    </source>
</evidence>
<evidence type="ECO:0000313" key="4">
    <source>
        <dbReference type="Proteomes" id="UP001189624"/>
    </source>
</evidence>
<dbReference type="Proteomes" id="UP001189624">
    <property type="component" value="Chromosome 2"/>
</dbReference>
<dbReference type="InterPro" id="IPR004274">
    <property type="entry name" value="FCP1_dom"/>
</dbReference>
<dbReference type="PROSITE" id="PS50969">
    <property type="entry name" value="FCP1"/>
    <property type="match status" value="1"/>
</dbReference>
<dbReference type="EMBL" id="OY731399">
    <property type="protein sequence ID" value="CAJ1933819.1"/>
    <property type="molecule type" value="Genomic_DNA"/>
</dbReference>
<gene>
    <name evidence="3" type="ORF">AYBTSS11_LOCUS6567</name>
</gene>
<dbReference type="Gene3D" id="3.40.50.1000">
    <property type="entry name" value="HAD superfamily/HAD-like"/>
    <property type="match status" value="1"/>
</dbReference>
<evidence type="ECO:0000313" key="3">
    <source>
        <dbReference type="EMBL" id="CAJ1933819.1"/>
    </source>
</evidence>
<comment type="subunit">
    <text evidence="1">Component of the TIM23 complex.</text>
</comment>
<proteinExistence type="inferred from homology"/>